<dbReference type="GO" id="GO:0005840">
    <property type="term" value="C:ribosome"/>
    <property type="evidence" value="ECO:0007669"/>
    <property type="project" value="TreeGrafter"/>
</dbReference>
<dbReference type="InterPro" id="IPR014001">
    <property type="entry name" value="Helicase_ATP-bd"/>
</dbReference>
<feature type="region of interest" description="Disordered" evidence="12">
    <location>
        <begin position="437"/>
        <end position="494"/>
    </location>
</feature>
<comment type="subcellular location">
    <subcellularLocation>
        <location evidence="1 10">Cytoplasm</location>
    </subcellularLocation>
</comment>
<dbReference type="Gene3D" id="3.40.50.300">
    <property type="entry name" value="P-loop containing nucleotide triphosphate hydrolases"/>
    <property type="match status" value="2"/>
</dbReference>
<dbReference type="InterPro" id="IPR005580">
    <property type="entry name" value="DbpA/CsdA_RNA-bd_dom"/>
</dbReference>
<dbReference type="GO" id="GO:0033592">
    <property type="term" value="F:RNA strand annealing activity"/>
    <property type="evidence" value="ECO:0007669"/>
    <property type="project" value="TreeGrafter"/>
</dbReference>
<dbReference type="GO" id="GO:0000027">
    <property type="term" value="P:ribosomal large subunit assembly"/>
    <property type="evidence" value="ECO:0007669"/>
    <property type="project" value="UniProtKB-UniRule"/>
</dbReference>
<dbReference type="InterPro" id="IPR050547">
    <property type="entry name" value="DEAD_box_RNA_helicases"/>
</dbReference>
<dbReference type="Pfam" id="PF25399">
    <property type="entry name" value="DeaD_dimer"/>
    <property type="match status" value="1"/>
</dbReference>
<keyword evidence="6 10" id="KW-0067">ATP-binding</keyword>
<comment type="caution">
    <text evidence="16">The sequence shown here is derived from an EMBL/GenBank/DDBJ whole genome shotgun (WGS) entry which is preliminary data.</text>
</comment>
<dbReference type="FunFam" id="3.30.70.330:FF:000068">
    <property type="entry name" value="ATP-dependent RNA helicase DeaD"/>
    <property type="match status" value="1"/>
</dbReference>
<dbReference type="InterPro" id="IPR001650">
    <property type="entry name" value="Helicase_C-like"/>
</dbReference>
<dbReference type="AlphaFoldDB" id="A0AAD4AL18"/>
<proteinExistence type="inferred from homology"/>
<reference evidence="16" key="1">
    <citation type="journal article" date="2012" name="J. Bacteriol.">
        <title>Genome sequences of type strains of seven species of the marine bacterium Pseudoalteromonas.</title>
        <authorList>
            <person name="Xie B.B."/>
            <person name="Shu Y.L."/>
            <person name="Qin Q.L."/>
            <person name="Rong J.C."/>
            <person name="Zhang X.Y."/>
            <person name="Chen X.L."/>
            <person name="Shi M."/>
            <person name="He H.L."/>
            <person name="Zhou B.C."/>
            <person name="Zhang Y.Z."/>
        </authorList>
    </citation>
    <scope>NUCLEOTIDE SEQUENCE</scope>
    <source>
        <strain evidence="16">DSM 8771</strain>
    </source>
</reference>
<dbReference type="PROSITE" id="PS51192">
    <property type="entry name" value="HELICASE_ATP_BIND_1"/>
    <property type="match status" value="1"/>
</dbReference>
<feature type="domain" description="DEAD-box RNA helicase Q" evidence="15">
    <location>
        <begin position="5"/>
        <end position="33"/>
    </location>
</feature>
<keyword evidence="7 10" id="KW-0694">RNA-binding</keyword>
<evidence type="ECO:0000256" key="1">
    <source>
        <dbReference type="ARBA" id="ARBA00004496"/>
    </source>
</evidence>
<feature type="domain" description="Helicase C-terminal" evidence="14">
    <location>
        <begin position="233"/>
        <end position="377"/>
    </location>
</feature>
<dbReference type="PROSITE" id="PS51194">
    <property type="entry name" value="HELICASE_CTER"/>
    <property type="match status" value="1"/>
</dbReference>
<evidence type="ECO:0000256" key="5">
    <source>
        <dbReference type="ARBA" id="ARBA00022806"/>
    </source>
</evidence>
<gene>
    <name evidence="10 16" type="primary">deaD</name>
    <name evidence="10" type="synonym">csdA</name>
    <name evidence="16" type="ORF">PCIT_a0701</name>
</gene>
<dbReference type="InterPro" id="IPR014014">
    <property type="entry name" value="RNA_helicase_DEAD_Q_motif"/>
</dbReference>
<evidence type="ECO:0000256" key="9">
    <source>
        <dbReference type="ARBA" id="ARBA00047984"/>
    </source>
</evidence>
<dbReference type="CDD" id="cd18787">
    <property type="entry name" value="SF2_C_DEAD"/>
    <property type="match status" value="1"/>
</dbReference>
<dbReference type="PROSITE" id="PS51195">
    <property type="entry name" value="Q_MOTIF"/>
    <property type="match status" value="1"/>
</dbReference>
<dbReference type="InterPro" id="IPR034415">
    <property type="entry name" value="CsdA_RRM"/>
</dbReference>
<dbReference type="EC" id="3.6.4.13" evidence="10"/>
<dbReference type="SUPFAM" id="SSF52540">
    <property type="entry name" value="P-loop containing nucleoside triphosphate hydrolases"/>
    <property type="match status" value="1"/>
</dbReference>
<feature type="compositionally biased region" description="Basic and acidic residues" evidence="12">
    <location>
        <begin position="437"/>
        <end position="484"/>
    </location>
</feature>
<dbReference type="SMART" id="SM00487">
    <property type="entry name" value="DEXDc"/>
    <property type="match status" value="1"/>
</dbReference>
<dbReference type="Gene3D" id="3.30.70.330">
    <property type="match status" value="1"/>
</dbReference>
<dbReference type="InterPro" id="IPR000629">
    <property type="entry name" value="RNA-helicase_DEAD-box_CS"/>
</dbReference>
<dbReference type="GO" id="GO:0016787">
    <property type="term" value="F:hydrolase activity"/>
    <property type="evidence" value="ECO:0007669"/>
    <property type="project" value="UniProtKB-KW"/>
</dbReference>
<dbReference type="Pfam" id="PF00271">
    <property type="entry name" value="Helicase_C"/>
    <property type="match status" value="1"/>
</dbReference>
<dbReference type="GO" id="GO:0005524">
    <property type="term" value="F:ATP binding"/>
    <property type="evidence" value="ECO:0007669"/>
    <property type="project" value="UniProtKB-UniRule"/>
</dbReference>
<dbReference type="EMBL" id="AHBZ03000014">
    <property type="protein sequence ID" value="KAF7774282.1"/>
    <property type="molecule type" value="Genomic_DNA"/>
</dbReference>
<dbReference type="GO" id="GO:0003724">
    <property type="term" value="F:RNA helicase activity"/>
    <property type="evidence" value="ECO:0007669"/>
    <property type="project" value="UniProtKB-UniRule"/>
</dbReference>
<keyword evidence="4 10" id="KW-0378">Hydrolase</keyword>
<dbReference type="PANTHER" id="PTHR47963">
    <property type="entry name" value="DEAD-BOX ATP-DEPENDENT RNA HELICASE 47, MITOCHONDRIAL"/>
    <property type="match status" value="1"/>
</dbReference>
<keyword evidence="5 10" id="KW-0347">Helicase</keyword>
<evidence type="ECO:0000256" key="8">
    <source>
        <dbReference type="ARBA" id="ARBA00023016"/>
    </source>
</evidence>
<reference evidence="16" key="2">
    <citation type="submission" date="2015-03" db="EMBL/GenBank/DDBJ databases">
        <title>Genome sequence of Pseudoalteromonas citrea.</title>
        <authorList>
            <person name="Xie B.-B."/>
            <person name="Rong J.-C."/>
            <person name="Qin Q.-L."/>
            <person name="Zhang Y.-Z."/>
        </authorList>
    </citation>
    <scope>NUCLEOTIDE SEQUENCE</scope>
    <source>
        <strain evidence="16">DSM 8771</strain>
    </source>
</reference>
<comment type="function">
    <text evidence="10">DEAD-box RNA helicase involved in various cellular processes at low temperature, including ribosome biogenesis, mRNA degradation and translation initiation.</text>
</comment>
<comment type="catalytic activity">
    <reaction evidence="9 10">
        <text>ATP + H2O = ADP + phosphate + H(+)</text>
        <dbReference type="Rhea" id="RHEA:13065"/>
        <dbReference type="ChEBI" id="CHEBI:15377"/>
        <dbReference type="ChEBI" id="CHEBI:15378"/>
        <dbReference type="ChEBI" id="CHEBI:30616"/>
        <dbReference type="ChEBI" id="CHEBI:43474"/>
        <dbReference type="ChEBI" id="CHEBI:456216"/>
        <dbReference type="EC" id="3.6.4.13"/>
    </reaction>
</comment>
<organism evidence="16 17">
    <name type="scientific">Pseudoalteromonas citrea</name>
    <dbReference type="NCBI Taxonomy" id="43655"/>
    <lineage>
        <taxon>Bacteria</taxon>
        <taxon>Pseudomonadati</taxon>
        <taxon>Pseudomonadota</taxon>
        <taxon>Gammaproteobacteria</taxon>
        <taxon>Alteromonadales</taxon>
        <taxon>Pseudoalteromonadaceae</taxon>
        <taxon>Pseudoalteromonas</taxon>
    </lineage>
</organism>
<dbReference type="Pfam" id="PF00270">
    <property type="entry name" value="DEAD"/>
    <property type="match status" value="1"/>
</dbReference>
<dbReference type="RefSeq" id="WP_010362289.1">
    <property type="nucleotide sequence ID" value="NZ_AHBZ03000014.1"/>
</dbReference>
<evidence type="ECO:0000259" key="15">
    <source>
        <dbReference type="PROSITE" id="PS51195"/>
    </source>
</evidence>
<evidence type="ECO:0000259" key="13">
    <source>
        <dbReference type="PROSITE" id="PS51192"/>
    </source>
</evidence>
<feature type="compositionally biased region" description="Basic and acidic residues" evidence="12">
    <location>
        <begin position="574"/>
        <end position="609"/>
    </location>
</feature>
<dbReference type="Pfam" id="PF03880">
    <property type="entry name" value="DbpA"/>
    <property type="match status" value="1"/>
</dbReference>
<evidence type="ECO:0000256" key="12">
    <source>
        <dbReference type="SAM" id="MobiDB-lite"/>
    </source>
</evidence>
<comment type="similarity">
    <text evidence="10">Belongs to the DEAD box helicase family. DeaD/CsdA subfamily.</text>
</comment>
<dbReference type="SMART" id="SM00490">
    <property type="entry name" value="HELICc"/>
    <property type="match status" value="1"/>
</dbReference>
<evidence type="ECO:0000256" key="7">
    <source>
        <dbReference type="ARBA" id="ARBA00022884"/>
    </source>
</evidence>
<accession>A0AAD4AL18</accession>
<evidence type="ECO:0000256" key="2">
    <source>
        <dbReference type="ARBA" id="ARBA00022490"/>
    </source>
</evidence>
<evidence type="ECO:0000256" key="3">
    <source>
        <dbReference type="ARBA" id="ARBA00022741"/>
    </source>
</evidence>
<dbReference type="GO" id="GO:0006401">
    <property type="term" value="P:RNA catabolic process"/>
    <property type="evidence" value="ECO:0007669"/>
    <property type="project" value="UniProtKB-UniRule"/>
</dbReference>
<evidence type="ECO:0000259" key="14">
    <source>
        <dbReference type="PROSITE" id="PS51194"/>
    </source>
</evidence>
<dbReference type="PANTHER" id="PTHR47963:SF8">
    <property type="entry name" value="ATP-DEPENDENT RNA HELICASE DEAD"/>
    <property type="match status" value="1"/>
</dbReference>
<dbReference type="InterPro" id="IPR044742">
    <property type="entry name" value="DEAD/DEAH_RhlB"/>
</dbReference>
<feature type="region of interest" description="Disordered" evidence="12">
    <location>
        <begin position="563"/>
        <end position="609"/>
    </location>
</feature>
<feature type="domain" description="Helicase ATP-binding" evidence="13">
    <location>
        <begin position="36"/>
        <end position="207"/>
    </location>
</feature>
<protein>
    <recommendedName>
        <fullName evidence="10">ATP-dependent RNA helicase DeaD</fullName>
        <ecNumber evidence="10">3.6.4.13</ecNumber>
    </recommendedName>
    <alternativeName>
        <fullName evidence="10">Cold-shock DEAD box protein A</fullName>
    </alternativeName>
</protein>
<keyword evidence="8 10" id="KW-0346">Stress response</keyword>
<evidence type="ECO:0000256" key="4">
    <source>
        <dbReference type="ARBA" id="ARBA00022801"/>
    </source>
</evidence>
<dbReference type="FunFam" id="3.40.50.300:FF:000108">
    <property type="entry name" value="ATP-dependent RNA helicase RhlE"/>
    <property type="match status" value="1"/>
</dbReference>
<evidence type="ECO:0000313" key="17">
    <source>
        <dbReference type="Proteomes" id="UP000016487"/>
    </source>
</evidence>
<dbReference type="InterPro" id="IPR011545">
    <property type="entry name" value="DEAD/DEAH_box_helicase_dom"/>
</dbReference>
<dbReference type="PROSITE" id="PS00039">
    <property type="entry name" value="DEAD_ATP_HELICASE"/>
    <property type="match status" value="1"/>
</dbReference>
<dbReference type="GO" id="GO:0070417">
    <property type="term" value="P:cellular response to cold"/>
    <property type="evidence" value="ECO:0007669"/>
    <property type="project" value="InterPro"/>
</dbReference>
<dbReference type="GO" id="GO:0005829">
    <property type="term" value="C:cytosol"/>
    <property type="evidence" value="ECO:0007669"/>
    <property type="project" value="TreeGrafter"/>
</dbReference>
<dbReference type="HAMAP" id="MF_00964">
    <property type="entry name" value="DEAD_helicase_DeaD"/>
    <property type="match status" value="1"/>
</dbReference>
<dbReference type="InterPro" id="IPR012677">
    <property type="entry name" value="Nucleotide-bd_a/b_plait_sf"/>
</dbReference>
<name>A0AAD4AL18_9GAMM</name>
<dbReference type="Proteomes" id="UP000016487">
    <property type="component" value="Unassembled WGS sequence"/>
</dbReference>
<dbReference type="CDD" id="cd12499">
    <property type="entry name" value="RRM_EcCsdA_like"/>
    <property type="match status" value="1"/>
</dbReference>
<dbReference type="InterPro" id="IPR027417">
    <property type="entry name" value="P-loop_NTPase"/>
</dbReference>
<dbReference type="InterPro" id="IPR028618">
    <property type="entry name" value="DEAD_helicase_DeaD"/>
</dbReference>
<keyword evidence="3 10" id="KW-0547">Nucleotide-binding</keyword>
<dbReference type="CDD" id="cd00268">
    <property type="entry name" value="DEADc"/>
    <property type="match status" value="1"/>
</dbReference>
<keyword evidence="2 10" id="KW-0963">Cytoplasm</keyword>
<feature type="short sequence motif" description="Q motif" evidence="11">
    <location>
        <begin position="5"/>
        <end position="33"/>
    </location>
</feature>
<evidence type="ECO:0000256" key="10">
    <source>
        <dbReference type="HAMAP-Rule" id="MF_00964"/>
    </source>
</evidence>
<evidence type="ECO:0000313" key="16">
    <source>
        <dbReference type="EMBL" id="KAF7774282.1"/>
    </source>
</evidence>
<dbReference type="InterPro" id="IPR057325">
    <property type="entry name" value="DeaD_dimer"/>
</dbReference>
<evidence type="ECO:0000256" key="6">
    <source>
        <dbReference type="ARBA" id="ARBA00022840"/>
    </source>
</evidence>
<evidence type="ECO:0000256" key="11">
    <source>
        <dbReference type="PROSITE-ProRule" id="PRU00552"/>
    </source>
</evidence>
<sequence length="609" mass="68507">MSEPVTFKSLDLSPAILKAVEEQGYKTPSEIQAQCIPLLLERKDVLGLAQTGTGKTAAFALPLLNNIDPATKQPQILVLTPTRELAIQVAEAFEQYAKFTKGVEVLALYGGQSYGIQLSALRRGAQIIVATPGRLIDHINRKTINLSDLKALVLDEADEMLRMGFIDDVENIMEKTPENKQTCLFSATMPKQIQSICSKYLDNAEQVHISARNSTVSSVEQVFWRASVHKNKAIVRFLEAEQYEGAIVFVRTRNDTVQLAELLEQQGFSAAPLNGDMNQQARERTVERLKSGLLDIVIATDVAARGLDVDRLSLVINYDIPQDSEAYVHRIGRTGRAGRTGKAILFVKHNERYLLRNIMKHTKSEIAEVELPSAQVVEEKRIAALQTKLTNALEHKDINFFNEVAAGLAEKLELSQEQLAGAMLCLAQQQTPLKVEDIKIQQRERRDRDDRRDNNRRGERNDRQGRGRERNGERRERPERERGPRNSSQGPMDTYRIEVGRDHGVQVKNIVGAIANEADISSKFIGDIRLFNEHSTVQLPQNMPSDVLSHFNNVVICKRPMKLTKSAHTADQAGSERRNDRGDRKRPSGEKRAPRREGENKERRSVSFS</sequence>